<comment type="caution">
    <text evidence="1">The sequence shown here is derived from an EMBL/GenBank/DDBJ whole genome shotgun (WGS) entry which is preliminary data.</text>
</comment>
<sequence length="156" mass="17497">MEDFTVASPAKLISPFPMISSLGSLCLCKSTSCVVDNYARKPRNARISFKILMGFYCHRGKAYLFNNVVNFTCGEVVERMMLSGMHTVADIFCCCCGQIIGWKYESAHEKSQKFKEGKFVLERGRIVDEIDFSAEFCAEGCVSMSDTDDDDDDDDD</sequence>
<evidence type="ECO:0000313" key="1">
    <source>
        <dbReference type="EMBL" id="CAJ2645458.1"/>
    </source>
</evidence>
<organism evidence="1 2">
    <name type="scientific">Trifolium pratense</name>
    <name type="common">Red clover</name>
    <dbReference type="NCBI Taxonomy" id="57577"/>
    <lineage>
        <taxon>Eukaryota</taxon>
        <taxon>Viridiplantae</taxon>
        <taxon>Streptophyta</taxon>
        <taxon>Embryophyta</taxon>
        <taxon>Tracheophyta</taxon>
        <taxon>Spermatophyta</taxon>
        <taxon>Magnoliopsida</taxon>
        <taxon>eudicotyledons</taxon>
        <taxon>Gunneridae</taxon>
        <taxon>Pentapetalae</taxon>
        <taxon>rosids</taxon>
        <taxon>fabids</taxon>
        <taxon>Fabales</taxon>
        <taxon>Fabaceae</taxon>
        <taxon>Papilionoideae</taxon>
        <taxon>50 kb inversion clade</taxon>
        <taxon>NPAAA clade</taxon>
        <taxon>Hologalegina</taxon>
        <taxon>IRL clade</taxon>
        <taxon>Trifolieae</taxon>
        <taxon>Trifolium</taxon>
    </lineage>
</organism>
<dbReference type="EMBL" id="CASHSV030000076">
    <property type="protein sequence ID" value="CAJ2645458.1"/>
    <property type="molecule type" value="Genomic_DNA"/>
</dbReference>
<accession>A0ACB0JP35</accession>
<reference evidence="1" key="1">
    <citation type="submission" date="2023-10" db="EMBL/GenBank/DDBJ databases">
        <authorList>
            <person name="Rodriguez Cubillos JULIANA M."/>
            <person name="De Vega J."/>
        </authorList>
    </citation>
    <scope>NUCLEOTIDE SEQUENCE</scope>
</reference>
<keyword evidence="2" id="KW-1185">Reference proteome</keyword>
<gene>
    <name evidence="1" type="ORF">MILVUS5_LOCUS14350</name>
</gene>
<name>A0ACB0JP35_TRIPR</name>
<dbReference type="Proteomes" id="UP001177021">
    <property type="component" value="Unassembled WGS sequence"/>
</dbReference>
<evidence type="ECO:0000313" key="2">
    <source>
        <dbReference type="Proteomes" id="UP001177021"/>
    </source>
</evidence>
<proteinExistence type="predicted"/>
<protein>
    <submittedName>
        <fullName evidence="1">Uncharacterized protein</fullName>
    </submittedName>
</protein>